<comment type="caution">
    <text evidence="2">The sequence shown here is derived from an EMBL/GenBank/DDBJ whole genome shotgun (WGS) entry which is preliminary data.</text>
</comment>
<sequence>MPAIPSYNIEENFRRINRQKNLTFVVVEGIDDVPIYESCLSSELSETSNYDVIYSGGKTAIRDYLTSKNSSNVIFITDRDFDDIDVTDPRLVSLDRYSIENYFICEDVIGHSLQFALGCKLRDALEVFSLDEFILSISRSVETLIKVIFYYQKVVSPQIRGQERSSWSDAFLCENESWRLCDEQIHKLINDLLPEPGLIDMAKEYYDQNFTLDGSVIENFPGKMLKHSLQRYIRHKILEIKPSARGKYNDVETTRVMLSSVMHRSRPISRVLGPVVEFVRGREMATP</sequence>
<dbReference type="EMBL" id="JACYWZ010000008">
    <property type="protein sequence ID" value="MBD8771663.1"/>
    <property type="molecule type" value="Genomic_DNA"/>
</dbReference>
<name>A0ABR9C2W9_9PSED</name>
<protein>
    <submittedName>
        <fullName evidence="2">DUF4435 domain-containing protein</fullName>
    </submittedName>
</protein>
<gene>
    <name evidence="2" type="ORF">IFT38_19160</name>
</gene>
<reference evidence="2 3" key="1">
    <citation type="journal article" date="2020" name="FEMS Microbiol. Ecol.">
        <title>Temporal dynamics of bacterial communities during seed development and maturation.</title>
        <authorList>
            <person name="Chesneau G."/>
            <person name="Torres-Cortes G."/>
            <person name="Briand M."/>
            <person name="Darrasse A."/>
            <person name="Preveaux A."/>
            <person name="Marais C."/>
            <person name="Jacques M.A."/>
            <person name="Shade A."/>
            <person name="Barret M."/>
        </authorList>
    </citation>
    <scope>NUCLEOTIDE SEQUENCE [LARGE SCALE GENOMIC DNA]</scope>
    <source>
        <strain evidence="2 3">CFBP13599</strain>
    </source>
</reference>
<accession>A0ABR9C2W9</accession>
<keyword evidence="3" id="KW-1185">Reference proteome</keyword>
<evidence type="ECO:0000313" key="3">
    <source>
        <dbReference type="Proteomes" id="UP000620025"/>
    </source>
</evidence>
<organism evidence="2 3">
    <name type="scientific">Pseudomonas coleopterorum</name>
    <dbReference type="NCBI Taxonomy" id="1605838"/>
    <lineage>
        <taxon>Bacteria</taxon>
        <taxon>Pseudomonadati</taxon>
        <taxon>Pseudomonadota</taxon>
        <taxon>Gammaproteobacteria</taxon>
        <taxon>Pseudomonadales</taxon>
        <taxon>Pseudomonadaceae</taxon>
        <taxon>Pseudomonas</taxon>
    </lineage>
</organism>
<feature type="domain" description="DUF4435" evidence="1">
    <location>
        <begin position="24"/>
        <end position="120"/>
    </location>
</feature>
<evidence type="ECO:0000259" key="1">
    <source>
        <dbReference type="Pfam" id="PF14491"/>
    </source>
</evidence>
<dbReference type="RefSeq" id="WP_192068969.1">
    <property type="nucleotide sequence ID" value="NZ_JACYWY010000003.1"/>
</dbReference>
<dbReference type="InterPro" id="IPR029492">
    <property type="entry name" value="DUF4435"/>
</dbReference>
<proteinExistence type="predicted"/>
<dbReference type="Proteomes" id="UP000620025">
    <property type="component" value="Unassembled WGS sequence"/>
</dbReference>
<dbReference type="Pfam" id="PF14491">
    <property type="entry name" value="DUF4435"/>
    <property type="match status" value="1"/>
</dbReference>
<evidence type="ECO:0000313" key="2">
    <source>
        <dbReference type="EMBL" id="MBD8771663.1"/>
    </source>
</evidence>